<evidence type="ECO:0000313" key="3">
    <source>
        <dbReference type="Proteomes" id="UP000011632"/>
    </source>
</evidence>
<protein>
    <submittedName>
        <fullName evidence="2">Uncharacterized protein</fullName>
    </submittedName>
</protein>
<dbReference type="RefSeq" id="WP_006432121.1">
    <property type="nucleotide sequence ID" value="NZ_AOID01000047.1"/>
</dbReference>
<reference evidence="2 3" key="1">
    <citation type="journal article" date="2014" name="PLoS Genet.">
        <title>Phylogenetically driven sequencing of extremely halophilic archaea reveals strategies for static and dynamic osmo-response.</title>
        <authorList>
            <person name="Becker E.A."/>
            <person name="Seitzer P.M."/>
            <person name="Tritt A."/>
            <person name="Larsen D."/>
            <person name="Krusor M."/>
            <person name="Yao A.I."/>
            <person name="Wu D."/>
            <person name="Madern D."/>
            <person name="Eisen J.A."/>
            <person name="Darling A.E."/>
            <person name="Facciotti M.T."/>
        </authorList>
    </citation>
    <scope>NUCLEOTIDE SEQUENCE [LARGE SCALE GENOMIC DNA]</scope>
    <source>
        <strain evidence="2 3">JCM 10478</strain>
    </source>
</reference>
<keyword evidence="3" id="KW-1185">Reference proteome</keyword>
<accession>L9XUP1</accession>
<evidence type="ECO:0000313" key="2">
    <source>
        <dbReference type="EMBL" id="ELY65131.1"/>
    </source>
</evidence>
<dbReference type="Proteomes" id="UP000011632">
    <property type="component" value="Unassembled WGS sequence"/>
</dbReference>
<keyword evidence="1" id="KW-0472">Membrane</keyword>
<keyword evidence="1" id="KW-1133">Transmembrane helix</keyword>
<dbReference type="EMBL" id="AOID01000047">
    <property type="protein sequence ID" value="ELY65131.1"/>
    <property type="molecule type" value="Genomic_DNA"/>
</dbReference>
<dbReference type="PATRIC" id="fig|1227496.3.peg.3055"/>
<dbReference type="AlphaFoldDB" id="L9XUP1"/>
<proteinExistence type="predicted"/>
<keyword evidence="1" id="KW-0812">Transmembrane</keyword>
<feature type="transmembrane region" description="Helical" evidence="1">
    <location>
        <begin position="15"/>
        <end position="39"/>
    </location>
</feature>
<sequence length="71" mass="7437">MQRSENATAPCTDRIPTYLIGFGLGLAFVVLCEIAFLVVSGDSAPVIDGQFLVGAATGSRSSSTSRRTCRP</sequence>
<evidence type="ECO:0000256" key="1">
    <source>
        <dbReference type="SAM" id="Phobius"/>
    </source>
</evidence>
<comment type="caution">
    <text evidence="2">The sequence shown here is derived from an EMBL/GenBank/DDBJ whole genome shotgun (WGS) entry which is preliminary data.</text>
</comment>
<name>L9XUP1_9EURY</name>
<organism evidence="2 3">
    <name type="scientific">Natrinema versiforme JCM 10478</name>
    <dbReference type="NCBI Taxonomy" id="1227496"/>
    <lineage>
        <taxon>Archaea</taxon>
        <taxon>Methanobacteriati</taxon>
        <taxon>Methanobacteriota</taxon>
        <taxon>Stenosarchaea group</taxon>
        <taxon>Halobacteria</taxon>
        <taxon>Halobacteriales</taxon>
        <taxon>Natrialbaceae</taxon>
        <taxon>Natrinema</taxon>
    </lineage>
</organism>
<gene>
    <name evidence="2" type="ORF">C489_15162</name>
</gene>
<dbReference type="STRING" id="1227496.C489_15162"/>